<feature type="region of interest" description="Disordered" evidence="1">
    <location>
        <begin position="115"/>
        <end position="140"/>
    </location>
</feature>
<sequence>MTEAKWAEVDNDPGLIFTLQSIQRNAPWARHIYVLQNPACESVWKRKLKRNLIPEASKTYWVDRCSLFAHPSSEKKGRSSFKKETSRETAILQQLDETFPELGLYHQGSFQSLLEHSRPSREGRQKMRKQKQMEMVTSSEGPVCPTRSLYAVQTVLHHIPGLAPRFILVNPGDIALKPLSVKNFFYQMKPRYPAVQAQEVYKNQTSIAQRLSAALGGTSLPRSSVSRERRVWVPLTTRLCARLEERYPGWMSFVRSHRWGKYSSLLNSFGTPASEQEDSQEESLQGVWWWYLMSHPHSGMRHHGKLFEERRLSSDLAQWEVLLSDPTVAVVTLHGASDPLQEEVPLRRQLRHRVRDLIAMQISVDGSTQESQEDVEDEDQEEGHEKKDLEQDTCHLPPACCLRHPALRDRIACHAARLLEQGCELQFHVRQHEVLAKP</sequence>
<name>A0ABP0RJ82_9DINO</name>
<evidence type="ECO:0000313" key="2">
    <source>
        <dbReference type="EMBL" id="CAK9100423.1"/>
    </source>
</evidence>
<evidence type="ECO:0000256" key="1">
    <source>
        <dbReference type="SAM" id="MobiDB-lite"/>
    </source>
</evidence>
<dbReference type="Proteomes" id="UP001642484">
    <property type="component" value="Unassembled WGS sequence"/>
</dbReference>
<comment type="caution">
    <text evidence="2">The sequence shown here is derived from an EMBL/GenBank/DDBJ whole genome shotgun (WGS) entry which is preliminary data.</text>
</comment>
<evidence type="ECO:0000313" key="3">
    <source>
        <dbReference type="Proteomes" id="UP001642484"/>
    </source>
</evidence>
<gene>
    <name evidence="2" type="ORF">CCMP2556_LOCUS47450</name>
</gene>
<feature type="compositionally biased region" description="Basic and acidic residues" evidence="1">
    <location>
        <begin position="115"/>
        <end position="125"/>
    </location>
</feature>
<dbReference type="EMBL" id="CAXAMN010026064">
    <property type="protein sequence ID" value="CAK9100423.1"/>
    <property type="molecule type" value="Genomic_DNA"/>
</dbReference>
<feature type="compositionally biased region" description="Acidic residues" evidence="1">
    <location>
        <begin position="371"/>
        <end position="382"/>
    </location>
</feature>
<organism evidence="2 3">
    <name type="scientific">Durusdinium trenchii</name>
    <dbReference type="NCBI Taxonomy" id="1381693"/>
    <lineage>
        <taxon>Eukaryota</taxon>
        <taxon>Sar</taxon>
        <taxon>Alveolata</taxon>
        <taxon>Dinophyceae</taxon>
        <taxon>Suessiales</taxon>
        <taxon>Symbiodiniaceae</taxon>
        <taxon>Durusdinium</taxon>
    </lineage>
</organism>
<feature type="non-terminal residue" evidence="2">
    <location>
        <position position="438"/>
    </location>
</feature>
<proteinExistence type="predicted"/>
<protein>
    <submittedName>
        <fullName evidence="2">Uncharacterized protein</fullName>
    </submittedName>
</protein>
<accession>A0ABP0RJ82</accession>
<feature type="region of interest" description="Disordered" evidence="1">
    <location>
        <begin position="362"/>
        <end position="390"/>
    </location>
</feature>
<keyword evidence="3" id="KW-1185">Reference proteome</keyword>
<reference evidence="2 3" key="1">
    <citation type="submission" date="2024-02" db="EMBL/GenBank/DDBJ databases">
        <authorList>
            <person name="Chen Y."/>
            <person name="Shah S."/>
            <person name="Dougan E. K."/>
            <person name="Thang M."/>
            <person name="Chan C."/>
        </authorList>
    </citation>
    <scope>NUCLEOTIDE SEQUENCE [LARGE SCALE GENOMIC DNA]</scope>
</reference>